<keyword evidence="3 6" id="KW-0812">Transmembrane</keyword>
<evidence type="ECO:0000259" key="7">
    <source>
        <dbReference type="PROSITE" id="PS50850"/>
    </source>
</evidence>
<evidence type="ECO:0000256" key="4">
    <source>
        <dbReference type="ARBA" id="ARBA00022989"/>
    </source>
</evidence>
<reference evidence="8 9" key="1">
    <citation type="journal article" date="2018" name="PLoS Pathog.">
        <title>Evolution of structural diversity of trichothecenes, a family of toxins produced by plant pathogenic and entomopathogenic fungi.</title>
        <authorList>
            <person name="Proctor R.H."/>
            <person name="McCormick S.P."/>
            <person name="Kim H.S."/>
            <person name="Cardoza R.E."/>
            <person name="Stanley A.M."/>
            <person name="Lindo L."/>
            <person name="Kelly A."/>
            <person name="Brown D.W."/>
            <person name="Lee T."/>
            <person name="Vaughan M.M."/>
            <person name="Alexander N.J."/>
            <person name="Busman M."/>
            <person name="Gutierrez S."/>
        </authorList>
    </citation>
    <scope>NUCLEOTIDE SEQUENCE [LARGE SCALE GENOMIC DNA]</scope>
    <source>
        <strain evidence="8 9">IBT 40837</strain>
    </source>
</reference>
<sequence>MALLITNWIAGYIADGSVSKSRPFLVGIGVMLIATLLFFLSTDPYLIIFARALQGASEALVWVSGIAFLVSQVDETNLGVCMGYTTLGATIGELIGPLLGGYLYEKLGHWAVFGVVEVVIAADIVLRLLVKEKSQESKLQTQVDILKGLSETDGLLETSAGLSHGTIDNTLSTDLEHGEEYGRSALSGTTDHGDDYDAVSALRALGWNWLASVVGAAIACVVRSALEATIPIYVLRHFGWTSSAGGGVMFALLLPMVGGPWVGKSTTLHGPRWFSTIASLACGVFMITLGFLTSDDPKTQALFVVNIGLIGLCISLGTTTQTTAISAAAQRAEILRNRIRASGIELSWELRLLTPGMMLSGLSTAWALGLFLGPACGSIFHFSTNQEWMHLCCFLGTICLVTGVYCSLTWKTWR</sequence>
<comment type="subcellular location">
    <subcellularLocation>
        <location evidence="1">Membrane</location>
        <topology evidence="1">Multi-pass membrane protein</topology>
    </subcellularLocation>
</comment>
<keyword evidence="2" id="KW-0813">Transport</keyword>
<name>A0A395P0W9_TRIAR</name>
<dbReference type="SUPFAM" id="SSF103473">
    <property type="entry name" value="MFS general substrate transporter"/>
    <property type="match status" value="1"/>
</dbReference>
<dbReference type="EMBL" id="PXOA01000017">
    <property type="protein sequence ID" value="RFU81903.1"/>
    <property type="molecule type" value="Genomic_DNA"/>
</dbReference>
<evidence type="ECO:0000256" key="1">
    <source>
        <dbReference type="ARBA" id="ARBA00004141"/>
    </source>
</evidence>
<dbReference type="InterPro" id="IPR011701">
    <property type="entry name" value="MFS"/>
</dbReference>
<accession>A0A395P0W9</accession>
<evidence type="ECO:0000256" key="6">
    <source>
        <dbReference type="SAM" id="Phobius"/>
    </source>
</evidence>
<dbReference type="Pfam" id="PF07690">
    <property type="entry name" value="MFS_1"/>
    <property type="match status" value="1"/>
</dbReference>
<feature type="transmembrane region" description="Helical" evidence="6">
    <location>
        <begin position="110"/>
        <end position="130"/>
    </location>
</feature>
<gene>
    <name evidence="8" type="ORF">TARUN_283</name>
</gene>
<dbReference type="GO" id="GO:0016020">
    <property type="term" value="C:membrane"/>
    <property type="evidence" value="ECO:0007669"/>
    <property type="project" value="UniProtKB-SubCell"/>
</dbReference>
<feature type="transmembrane region" description="Helical" evidence="6">
    <location>
        <begin position="207"/>
        <end position="226"/>
    </location>
</feature>
<dbReference type="Gene3D" id="1.20.1250.20">
    <property type="entry name" value="MFS general substrate transporter like domains"/>
    <property type="match status" value="2"/>
</dbReference>
<evidence type="ECO:0000313" key="8">
    <source>
        <dbReference type="EMBL" id="RFU81903.1"/>
    </source>
</evidence>
<dbReference type="GO" id="GO:0022857">
    <property type="term" value="F:transmembrane transporter activity"/>
    <property type="evidence" value="ECO:0007669"/>
    <property type="project" value="InterPro"/>
</dbReference>
<feature type="transmembrane region" description="Helical" evidence="6">
    <location>
        <begin position="304"/>
        <end position="329"/>
    </location>
</feature>
<feature type="transmembrane region" description="Helical" evidence="6">
    <location>
        <begin position="350"/>
        <end position="368"/>
    </location>
</feature>
<keyword evidence="4 6" id="KW-1133">Transmembrane helix</keyword>
<evidence type="ECO:0000313" key="9">
    <source>
        <dbReference type="Proteomes" id="UP000266272"/>
    </source>
</evidence>
<evidence type="ECO:0000256" key="2">
    <source>
        <dbReference type="ARBA" id="ARBA00022448"/>
    </source>
</evidence>
<keyword evidence="9" id="KW-1185">Reference proteome</keyword>
<dbReference type="InterPro" id="IPR050930">
    <property type="entry name" value="MFS_Vesicular_Transporter"/>
</dbReference>
<dbReference type="AlphaFoldDB" id="A0A395P0W9"/>
<comment type="caution">
    <text evidence="8">The sequence shown here is derived from an EMBL/GenBank/DDBJ whole genome shotgun (WGS) entry which is preliminary data.</text>
</comment>
<dbReference type="InterPro" id="IPR020846">
    <property type="entry name" value="MFS_dom"/>
</dbReference>
<dbReference type="PANTHER" id="PTHR23506">
    <property type="entry name" value="GH10249P"/>
    <property type="match status" value="1"/>
</dbReference>
<feature type="transmembrane region" description="Helical" evidence="6">
    <location>
        <begin position="273"/>
        <end position="292"/>
    </location>
</feature>
<feature type="transmembrane region" description="Helical" evidence="6">
    <location>
        <begin position="48"/>
        <end position="70"/>
    </location>
</feature>
<feature type="transmembrane region" description="Helical" evidence="6">
    <location>
        <begin position="82"/>
        <end position="104"/>
    </location>
</feature>
<proteinExistence type="predicted"/>
<dbReference type="Proteomes" id="UP000266272">
    <property type="component" value="Unassembled WGS sequence"/>
</dbReference>
<dbReference type="PANTHER" id="PTHR23506:SF23">
    <property type="entry name" value="GH10249P"/>
    <property type="match status" value="1"/>
</dbReference>
<evidence type="ECO:0000256" key="3">
    <source>
        <dbReference type="ARBA" id="ARBA00022692"/>
    </source>
</evidence>
<dbReference type="STRING" id="490622.A0A395P0W9"/>
<dbReference type="OrthoDB" id="5086884at2759"/>
<feature type="transmembrane region" description="Helical" evidence="6">
    <location>
        <begin position="238"/>
        <end position="261"/>
    </location>
</feature>
<feature type="transmembrane region" description="Helical" evidence="6">
    <location>
        <begin position="388"/>
        <end position="408"/>
    </location>
</feature>
<organism evidence="8 9">
    <name type="scientific">Trichoderma arundinaceum</name>
    <dbReference type="NCBI Taxonomy" id="490622"/>
    <lineage>
        <taxon>Eukaryota</taxon>
        <taxon>Fungi</taxon>
        <taxon>Dikarya</taxon>
        <taxon>Ascomycota</taxon>
        <taxon>Pezizomycotina</taxon>
        <taxon>Sordariomycetes</taxon>
        <taxon>Hypocreomycetidae</taxon>
        <taxon>Hypocreales</taxon>
        <taxon>Hypocreaceae</taxon>
        <taxon>Trichoderma</taxon>
    </lineage>
</organism>
<protein>
    <recommendedName>
        <fullName evidence="7">Major facilitator superfamily (MFS) profile domain-containing protein</fullName>
    </recommendedName>
</protein>
<dbReference type="InterPro" id="IPR036259">
    <property type="entry name" value="MFS_trans_sf"/>
</dbReference>
<feature type="domain" description="Major facilitator superfamily (MFS) profile" evidence="7">
    <location>
        <begin position="1"/>
        <end position="414"/>
    </location>
</feature>
<dbReference type="PROSITE" id="PS50850">
    <property type="entry name" value="MFS"/>
    <property type="match status" value="1"/>
</dbReference>
<feature type="transmembrane region" description="Helical" evidence="6">
    <location>
        <begin position="24"/>
        <end position="42"/>
    </location>
</feature>
<evidence type="ECO:0000256" key="5">
    <source>
        <dbReference type="ARBA" id="ARBA00023136"/>
    </source>
</evidence>
<keyword evidence="5 6" id="KW-0472">Membrane</keyword>